<reference evidence="2 3" key="1">
    <citation type="submission" date="2017-08" db="EMBL/GenBank/DDBJ databases">
        <title>Infants hospitalized years apart are colonized by the same room-sourced microbial strains.</title>
        <authorList>
            <person name="Brooks B."/>
            <person name="Olm M.R."/>
            <person name="Firek B.A."/>
            <person name="Baker R."/>
            <person name="Thomas B.C."/>
            <person name="Morowitz M.J."/>
            <person name="Banfield J.F."/>
        </authorList>
    </citation>
    <scope>NUCLEOTIDE SEQUENCE [LARGE SCALE GENOMIC DNA]</scope>
    <source>
        <strain evidence="2">S2_005_001_R2_27</strain>
    </source>
</reference>
<evidence type="ECO:0000313" key="2">
    <source>
        <dbReference type="EMBL" id="PZQ85439.1"/>
    </source>
</evidence>
<dbReference type="Pfam" id="PF00403">
    <property type="entry name" value="HMA"/>
    <property type="match status" value="1"/>
</dbReference>
<accession>A0A2W5R9F1</accession>
<dbReference type="PROSITE" id="PS50846">
    <property type="entry name" value="HMA_2"/>
    <property type="match status" value="1"/>
</dbReference>
<name>A0A2W5R9F1_ANCNO</name>
<dbReference type="EMBL" id="QFQD01000003">
    <property type="protein sequence ID" value="PZQ85439.1"/>
    <property type="molecule type" value="Genomic_DNA"/>
</dbReference>
<sequence>MVNLKIPNMNCGGCAATVTKALKSIDADARIDVDQALKIVRLESRAGVDQICAVLKSAGYPAEVQTG</sequence>
<protein>
    <recommendedName>
        <fullName evidence="1">HMA domain-containing protein</fullName>
    </recommendedName>
</protein>
<dbReference type="InterPro" id="IPR006121">
    <property type="entry name" value="HMA_dom"/>
</dbReference>
<dbReference type="Gene3D" id="3.30.70.100">
    <property type="match status" value="1"/>
</dbReference>
<evidence type="ECO:0000313" key="3">
    <source>
        <dbReference type="Proteomes" id="UP000248887"/>
    </source>
</evidence>
<gene>
    <name evidence="2" type="ORF">DI549_01820</name>
</gene>
<dbReference type="CDD" id="cd00371">
    <property type="entry name" value="HMA"/>
    <property type="match status" value="1"/>
</dbReference>
<comment type="caution">
    <text evidence="2">The sequence shown here is derived from an EMBL/GenBank/DDBJ whole genome shotgun (WGS) entry which is preliminary data.</text>
</comment>
<dbReference type="Proteomes" id="UP000248887">
    <property type="component" value="Unassembled WGS sequence"/>
</dbReference>
<organism evidence="2 3">
    <name type="scientific">Ancylobacter novellus</name>
    <name type="common">Thiobacillus novellus</name>
    <dbReference type="NCBI Taxonomy" id="921"/>
    <lineage>
        <taxon>Bacteria</taxon>
        <taxon>Pseudomonadati</taxon>
        <taxon>Pseudomonadota</taxon>
        <taxon>Alphaproteobacteria</taxon>
        <taxon>Hyphomicrobiales</taxon>
        <taxon>Xanthobacteraceae</taxon>
        <taxon>Ancylobacter</taxon>
    </lineage>
</organism>
<feature type="domain" description="HMA" evidence="1">
    <location>
        <begin position="1"/>
        <end position="63"/>
    </location>
</feature>
<dbReference type="GO" id="GO:0046872">
    <property type="term" value="F:metal ion binding"/>
    <property type="evidence" value="ECO:0007669"/>
    <property type="project" value="InterPro"/>
</dbReference>
<dbReference type="InterPro" id="IPR036163">
    <property type="entry name" value="HMA_dom_sf"/>
</dbReference>
<dbReference type="SUPFAM" id="SSF55008">
    <property type="entry name" value="HMA, heavy metal-associated domain"/>
    <property type="match status" value="1"/>
</dbReference>
<proteinExistence type="predicted"/>
<evidence type="ECO:0000259" key="1">
    <source>
        <dbReference type="PROSITE" id="PS50846"/>
    </source>
</evidence>
<dbReference type="AlphaFoldDB" id="A0A2W5R9F1"/>